<name>A0A4S4D4H5_CAMSN</name>
<feature type="compositionally biased region" description="Basic and acidic residues" evidence="6">
    <location>
        <begin position="503"/>
        <end position="516"/>
    </location>
</feature>
<comment type="subcellular location">
    <subcellularLocation>
        <location evidence="1">Nucleus</location>
    </subcellularLocation>
</comment>
<reference evidence="8 9" key="1">
    <citation type="journal article" date="2018" name="Proc. Natl. Acad. Sci. U.S.A.">
        <title>Draft genome sequence of Camellia sinensis var. sinensis provides insights into the evolution of the tea genome and tea quality.</title>
        <authorList>
            <person name="Wei C."/>
            <person name="Yang H."/>
            <person name="Wang S."/>
            <person name="Zhao J."/>
            <person name="Liu C."/>
            <person name="Gao L."/>
            <person name="Xia E."/>
            <person name="Lu Y."/>
            <person name="Tai Y."/>
            <person name="She G."/>
            <person name="Sun J."/>
            <person name="Cao H."/>
            <person name="Tong W."/>
            <person name="Gao Q."/>
            <person name="Li Y."/>
            <person name="Deng W."/>
            <person name="Jiang X."/>
            <person name="Wang W."/>
            <person name="Chen Q."/>
            <person name="Zhang S."/>
            <person name="Li H."/>
            <person name="Wu J."/>
            <person name="Wang P."/>
            <person name="Li P."/>
            <person name="Shi C."/>
            <person name="Zheng F."/>
            <person name="Jian J."/>
            <person name="Huang B."/>
            <person name="Shan D."/>
            <person name="Shi M."/>
            <person name="Fang C."/>
            <person name="Yue Y."/>
            <person name="Li F."/>
            <person name="Li D."/>
            <person name="Wei S."/>
            <person name="Han B."/>
            <person name="Jiang C."/>
            <person name="Yin Y."/>
            <person name="Xia T."/>
            <person name="Zhang Z."/>
            <person name="Bennetzen J.L."/>
            <person name="Zhao S."/>
            <person name="Wan X."/>
        </authorList>
    </citation>
    <scope>NUCLEOTIDE SEQUENCE [LARGE SCALE GENOMIC DNA]</scope>
    <source>
        <strain evidence="9">cv. Shuchazao</strain>
        <tissue evidence="8">Leaf</tissue>
    </source>
</reference>
<feature type="region of interest" description="Disordered" evidence="6">
    <location>
        <begin position="479"/>
        <end position="516"/>
    </location>
</feature>
<keyword evidence="4" id="KW-0804">Transcription</keyword>
<dbReference type="STRING" id="542762.A0A4S4D4H5"/>
<evidence type="ECO:0000256" key="4">
    <source>
        <dbReference type="ARBA" id="ARBA00023163"/>
    </source>
</evidence>
<keyword evidence="9" id="KW-1185">Reference proteome</keyword>
<keyword evidence="3" id="KW-0238">DNA-binding</keyword>
<proteinExistence type="predicted"/>
<evidence type="ECO:0000313" key="9">
    <source>
        <dbReference type="Proteomes" id="UP000306102"/>
    </source>
</evidence>
<dbReference type="Pfam" id="PF03634">
    <property type="entry name" value="TCP"/>
    <property type="match status" value="1"/>
</dbReference>
<dbReference type="GO" id="GO:0043565">
    <property type="term" value="F:sequence-specific DNA binding"/>
    <property type="evidence" value="ECO:0007669"/>
    <property type="project" value="TreeGrafter"/>
</dbReference>
<accession>A0A4S4D4H5</accession>
<feature type="region of interest" description="Disordered" evidence="6">
    <location>
        <begin position="349"/>
        <end position="373"/>
    </location>
</feature>
<gene>
    <name evidence="8" type="ORF">TEA_013384</name>
</gene>
<sequence length="516" mass="55893">MILQRLAVRRQSSPRARPRYEEQASLIFENSKRALLLQTVLSRAGITLPAGEHRDIGTARNSPGRASRGTATHQTRSRILPKTPEPSAQFTTLAPVQLGVLLSTKRASDAPDAGPLPDKESLPQPIPKLFAYSPKHRLAIFANVSIRDVNLYSSYIWPSRYRRRRAAANRSNNSSLQITSAAAEPSKKPPPKRTSTKDRHTKVDGRGRRIRMPALCAARVFQLTRELGHKSDGETIEWLLQQAEPAVIAATGTGTIPANFTSLNISLRSSGSSMSVPSQLRSTYFNPNFSMPQRRSLFPGIGLSSSGSENSSSTLLNFQSTHHHHQHQDNQILQTKQELRDNNHISLELLESEESMSRKRRAEQELSSSQQHQMGTSYLLQSTAGAIPASHASIPANFWMLANSSNQVMSGDPIWTFPQVNNSGLYRGTMSSGLHFMNFPTPVALLPSQQLGGIGGGGGGGGGSSGGGNGGFSEGHFGLLAGLNPYRPTGVSESQASGSHSHHGGDDRQDTTSHHS</sequence>
<feature type="compositionally biased region" description="Low complexity" evidence="6">
    <location>
        <begin position="168"/>
        <end position="184"/>
    </location>
</feature>
<dbReference type="GO" id="GO:0003700">
    <property type="term" value="F:DNA-binding transcription factor activity"/>
    <property type="evidence" value="ECO:0007669"/>
    <property type="project" value="InterPro"/>
</dbReference>
<feature type="region of interest" description="Disordered" evidence="6">
    <location>
        <begin position="452"/>
        <end position="471"/>
    </location>
</feature>
<evidence type="ECO:0000256" key="2">
    <source>
        <dbReference type="ARBA" id="ARBA00023015"/>
    </source>
</evidence>
<evidence type="ECO:0000259" key="7">
    <source>
        <dbReference type="PROSITE" id="PS51369"/>
    </source>
</evidence>
<organism evidence="8 9">
    <name type="scientific">Camellia sinensis var. sinensis</name>
    <name type="common">China tea</name>
    <dbReference type="NCBI Taxonomy" id="542762"/>
    <lineage>
        <taxon>Eukaryota</taxon>
        <taxon>Viridiplantae</taxon>
        <taxon>Streptophyta</taxon>
        <taxon>Embryophyta</taxon>
        <taxon>Tracheophyta</taxon>
        <taxon>Spermatophyta</taxon>
        <taxon>Magnoliopsida</taxon>
        <taxon>eudicotyledons</taxon>
        <taxon>Gunneridae</taxon>
        <taxon>Pentapetalae</taxon>
        <taxon>asterids</taxon>
        <taxon>Ericales</taxon>
        <taxon>Theaceae</taxon>
        <taxon>Camellia</taxon>
    </lineage>
</organism>
<keyword evidence="2" id="KW-0805">Transcription regulation</keyword>
<feature type="domain" description="TCP" evidence="7">
    <location>
        <begin position="196"/>
        <end position="250"/>
    </location>
</feature>
<dbReference type="InterPro" id="IPR017887">
    <property type="entry name" value="TF_TCP_subgr"/>
</dbReference>
<dbReference type="AlphaFoldDB" id="A0A4S4D4H5"/>
<evidence type="ECO:0000256" key="1">
    <source>
        <dbReference type="ARBA" id="ARBA00004123"/>
    </source>
</evidence>
<feature type="region of interest" description="Disordered" evidence="6">
    <location>
        <begin position="168"/>
        <end position="203"/>
    </location>
</feature>
<dbReference type="InterPro" id="IPR005333">
    <property type="entry name" value="Transcription_factor_TCP"/>
</dbReference>
<keyword evidence="5" id="KW-0539">Nucleus</keyword>
<feature type="region of interest" description="Disordered" evidence="6">
    <location>
        <begin position="52"/>
        <end position="86"/>
    </location>
</feature>
<dbReference type="PROSITE" id="PS51369">
    <property type="entry name" value="TCP"/>
    <property type="match status" value="1"/>
</dbReference>
<evidence type="ECO:0000313" key="8">
    <source>
        <dbReference type="EMBL" id="THF97138.1"/>
    </source>
</evidence>
<dbReference type="EMBL" id="SDRB02012631">
    <property type="protein sequence ID" value="THF97138.1"/>
    <property type="molecule type" value="Genomic_DNA"/>
</dbReference>
<dbReference type="PANTHER" id="PTHR31072">
    <property type="entry name" value="TRANSCRIPTION FACTOR TCP4-RELATED"/>
    <property type="match status" value="1"/>
</dbReference>
<comment type="caution">
    <text evidence="8">The sequence shown here is derived from an EMBL/GenBank/DDBJ whole genome shotgun (WGS) entry which is preliminary data.</text>
</comment>
<dbReference type="GO" id="GO:0005634">
    <property type="term" value="C:nucleus"/>
    <property type="evidence" value="ECO:0007669"/>
    <property type="project" value="UniProtKB-SubCell"/>
</dbReference>
<dbReference type="PANTHER" id="PTHR31072:SF218">
    <property type="entry name" value="TRANSCRIPTION FACTOR TCP11-RELATED"/>
    <property type="match status" value="1"/>
</dbReference>
<dbReference type="Proteomes" id="UP000306102">
    <property type="component" value="Unassembled WGS sequence"/>
</dbReference>
<evidence type="ECO:0000256" key="6">
    <source>
        <dbReference type="SAM" id="MobiDB-lite"/>
    </source>
</evidence>
<evidence type="ECO:0000256" key="3">
    <source>
        <dbReference type="ARBA" id="ARBA00023125"/>
    </source>
</evidence>
<evidence type="ECO:0000256" key="5">
    <source>
        <dbReference type="ARBA" id="ARBA00023242"/>
    </source>
</evidence>
<protein>
    <recommendedName>
        <fullName evidence="7">TCP domain-containing protein</fullName>
    </recommendedName>
</protein>